<reference evidence="2" key="1">
    <citation type="submission" date="2022-11" db="EMBL/GenBank/DDBJ databases">
        <authorList>
            <person name="Morgan W.R."/>
            <person name="Tartar A."/>
        </authorList>
    </citation>
    <scope>NUCLEOTIDE SEQUENCE</scope>
    <source>
        <strain evidence="2">ARSEF 373</strain>
    </source>
</reference>
<protein>
    <recommendedName>
        <fullName evidence="4">Protein kinase domain-containing protein</fullName>
    </recommendedName>
</protein>
<dbReference type="PANTHER" id="PTHR44329">
    <property type="entry name" value="SERINE/THREONINE-PROTEIN KINASE TNNI3K-RELATED"/>
    <property type="match status" value="1"/>
</dbReference>
<evidence type="ECO:0000313" key="2">
    <source>
        <dbReference type="EMBL" id="DBA01061.1"/>
    </source>
</evidence>
<dbReference type="EMBL" id="DAKRPA010000054">
    <property type="protein sequence ID" value="DBA01061.1"/>
    <property type="molecule type" value="Genomic_DNA"/>
</dbReference>
<feature type="transmembrane region" description="Helical" evidence="1">
    <location>
        <begin position="251"/>
        <end position="271"/>
    </location>
</feature>
<dbReference type="InterPro" id="IPR011009">
    <property type="entry name" value="Kinase-like_dom_sf"/>
</dbReference>
<dbReference type="InterPro" id="IPR051681">
    <property type="entry name" value="Ser/Thr_Kinases-Pseudokinases"/>
</dbReference>
<dbReference type="PANTHER" id="PTHR44329:SF214">
    <property type="entry name" value="PROTEIN KINASE DOMAIN-CONTAINING PROTEIN"/>
    <property type="match status" value="1"/>
</dbReference>
<accession>A0AAV2Z153</accession>
<name>A0AAV2Z153_9STRA</name>
<proteinExistence type="predicted"/>
<evidence type="ECO:0000313" key="3">
    <source>
        <dbReference type="Proteomes" id="UP001146120"/>
    </source>
</evidence>
<comment type="caution">
    <text evidence="2">The sequence shown here is derived from an EMBL/GenBank/DDBJ whole genome shotgun (WGS) entry which is preliminary data.</text>
</comment>
<keyword evidence="1" id="KW-1133">Transmembrane helix</keyword>
<dbReference type="Proteomes" id="UP001146120">
    <property type="component" value="Unassembled WGS sequence"/>
</dbReference>
<dbReference type="SUPFAM" id="SSF56112">
    <property type="entry name" value="Protein kinase-like (PK-like)"/>
    <property type="match status" value="2"/>
</dbReference>
<keyword evidence="1" id="KW-0472">Membrane</keyword>
<reference evidence="2" key="2">
    <citation type="journal article" date="2023" name="Microbiol Resour">
        <title>Decontamination and Annotation of the Draft Genome Sequence of the Oomycete Lagenidium giganteum ARSEF 373.</title>
        <authorList>
            <person name="Morgan W.R."/>
            <person name="Tartar A."/>
        </authorList>
    </citation>
    <scope>NUCLEOTIDE SEQUENCE</scope>
    <source>
        <strain evidence="2">ARSEF 373</strain>
    </source>
</reference>
<keyword evidence="3" id="KW-1185">Reference proteome</keyword>
<evidence type="ECO:0008006" key="4">
    <source>
        <dbReference type="Google" id="ProtNLM"/>
    </source>
</evidence>
<dbReference type="GO" id="GO:0004674">
    <property type="term" value="F:protein serine/threonine kinase activity"/>
    <property type="evidence" value="ECO:0007669"/>
    <property type="project" value="TreeGrafter"/>
</dbReference>
<dbReference type="AlphaFoldDB" id="A0AAV2Z153"/>
<dbReference type="Gene3D" id="3.30.200.20">
    <property type="entry name" value="Phosphorylase Kinase, domain 1"/>
    <property type="match status" value="1"/>
</dbReference>
<organism evidence="2 3">
    <name type="scientific">Lagenidium giganteum</name>
    <dbReference type="NCBI Taxonomy" id="4803"/>
    <lineage>
        <taxon>Eukaryota</taxon>
        <taxon>Sar</taxon>
        <taxon>Stramenopiles</taxon>
        <taxon>Oomycota</taxon>
        <taxon>Peronosporomycetes</taxon>
        <taxon>Pythiales</taxon>
        <taxon>Pythiaceae</taxon>
    </lineage>
</organism>
<gene>
    <name evidence="2" type="ORF">N0F65_002671</name>
</gene>
<evidence type="ECO:0000256" key="1">
    <source>
        <dbReference type="SAM" id="Phobius"/>
    </source>
</evidence>
<keyword evidence="1" id="KW-0812">Transmembrane</keyword>
<sequence>MDASASAPALLDAFSGAPITARFFQLHHDGIEAPPLRLASPVPKEVNATLARYLVNWSDLGGNLQRMLLWDAGYVLTNSTRIVKVYVRCGLKMDDIVLPFSQYGQLGCPMTTCNTSGTVVHSARTSINNATGNTDLSTMCPDEMLEQVTRCAMNNVDVLSVAAIWSDEGPNTDIPQPYAYQHTPRTFSIQMQRAEATAVRKLCPPHLNLIVPCTKYEEGATAWCRPKASGRVDKLLRQLRESKHPSSAIPVIVWVLVTLLVVVAVVAVILIRQRVKSASALAGESITGAVRSAKGSALEDLCSGAGDMYSRPKEFVLSLYESPILGGRGTFQGGAVSMGSSSFSYTDVINTSDIMMHFQTDALITDKRIPMLDLAYTTLVSQGAVSEIFQGQLGDRVVALKQLVRAKKSDPAEIERFALEIQLTATLAHPNIVAFVGVAWNTFQNIVMADKLKPSLTDTCPLFVRTIAERCLHYNPNERPSAQEIVSVLTDPHEHLAAASMLQLEEPEENKSDSTCS</sequence>